<dbReference type="Pfam" id="PF02734">
    <property type="entry name" value="Dak2"/>
    <property type="match status" value="1"/>
</dbReference>
<dbReference type="PROSITE" id="PS51480">
    <property type="entry name" value="DHAL"/>
    <property type="match status" value="1"/>
</dbReference>
<accession>A0A133UZC3</accession>
<gene>
    <name evidence="4" type="ORF">AKJ41_05270</name>
</gene>
<dbReference type="GO" id="GO:0004371">
    <property type="term" value="F:glycerone kinase activity"/>
    <property type="evidence" value="ECO:0007669"/>
    <property type="project" value="InterPro"/>
</dbReference>
<protein>
    <recommendedName>
        <fullName evidence="3">DhaL domain-containing protein</fullName>
    </recommendedName>
</protein>
<dbReference type="Proteomes" id="UP000070344">
    <property type="component" value="Unassembled WGS sequence"/>
</dbReference>
<evidence type="ECO:0000313" key="5">
    <source>
        <dbReference type="Proteomes" id="UP000070344"/>
    </source>
</evidence>
<dbReference type="GO" id="GO:0019563">
    <property type="term" value="P:glycerol catabolic process"/>
    <property type="evidence" value="ECO:0007669"/>
    <property type="project" value="TreeGrafter"/>
</dbReference>
<dbReference type="Gene3D" id="1.25.40.340">
    <property type="match status" value="1"/>
</dbReference>
<dbReference type="PANTHER" id="PTHR28629">
    <property type="entry name" value="TRIOKINASE/FMN CYCLASE"/>
    <property type="match status" value="1"/>
</dbReference>
<name>A0A133UZC3_9EURY</name>
<evidence type="ECO:0000256" key="2">
    <source>
        <dbReference type="ARBA" id="ARBA00022777"/>
    </source>
</evidence>
<keyword evidence="2" id="KW-0418">Kinase</keyword>
<dbReference type="PATRIC" id="fig|1698271.3.peg.1500"/>
<keyword evidence="5" id="KW-1185">Reference proteome</keyword>
<dbReference type="SUPFAM" id="SSF101473">
    <property type="entry name" value="DhaL-like"/>
    <property type="match status" value="1"/>
</dbReference>
<comment type="caution">
    <text evidence="4">The sequence shown here is derived from an EMBL/GenBank/DDBJ whole genome shotgun (WGS) entry which is preliminary data.</text>
</comment>
<dbReference type="NCBIfam" id="TIGR02365">
    <property type="entry name" value="dha_L_ycgS"/>
    <property type="match status" value="1"/>
</dbReference>
<dbReference type="AlphaFoldDB" id="A0A133UZC3"/>
<dbReference type="FunFam" id="1.25.40.340:FF:000002">
    <property type="entry name" value="Dihydroxyacetone kinase, L subunit"/>
    <property type="match status" value="1"/>
</dbReference>
<dbReference type="PANTHER" id="PTHR28629:SF4">
    <property type="entry name" value="TRIOKINASE_FMN CYCLASE"/>
    <property type="match status" value="1"/>
</dbReference>
<feature type="domain" description="DhaL" evidence="3">
    <location>
        <begin position="8"/>
        <end position="208"/>
    </location>
</feature>
<evidence type="ECO:0000313" key="4">
    <source>
        <dbReference type="EMBL" id="KXA99546.1"/>
    </source>
</evidence>
<dbReference type="EMBL" id="LHXV01000082">
    <property type="protein sequence ID" value="KXA99546.1"/>
    <property type="molecule type" value="Genomic_DNA"/>
</dbReference>
<dbReference type="SMART" id="SM01120">
    <property type="entry name" value="Dak2"/>
    <property type="match status" value="1"/>
</dbReference>
<dbReference type="InterPro" id="IPR012737">
    <property type="entry name" value="DhaK_L_YcgS"/>
</dbReference>
<organism evidence="4 5">
    <name type="scientific">candidate division MSBL1 archaeon SCGC-AAA259O05</name>
    <dbReference type="NCBI Taxonomy" id="1698271"/>
    <lineage>
        <taxon>Archaea</taxon>
        <taxon>Methanobacteriati</taxon>
        <taxon>Methanobacteriota</taxon>
        <taxon>candidate division MSBL1</taxon>
    </lineage>
</organism>
<dbReference type="InterPro" id="IPR004007">
    <property type="entry name" value="DhaL_dom"/>
</dbReference>
<reference evidence="4 5" key="1">
    <citation type="journal article" date="2016" name="Sci. Rep.">
        <title>Metabolic traits of an uncultured archaeal lineage -MSBL1- from brine pools of the Red Sea.</title>
        <authorList>
            <person name="Mwirichia R."/>
            <person name="Alam I."/>
            <person name="Rashid M."/>
            <person name="Vinu M."/>
            <person name="Ba-Alawi W."/>
            <person name="Anthony Kamau A."/>
            <person name="Kamanda Ngugi D."/>
            <person name="Goker M."/>
            <person name="Klenk H.P."/>
            <person name="Bajic V."/>
            <person name="Stingl U."/>
        </authorList>
    </citation>
    <scope>NUCLEOTIDE SEQUENCE [LARGE SCALE GENOMIC DNA]</scope>
    <source>
        <strain evidence="4">SCGC-AAA259O05</strain>
    </source>
</reference>
<evidence type="ECO:0000256" key="1">
    <source>
        <dbReference type="ARBA" id="ARBA00022679"/>
    </source>
</evidence>
<keyword evidence="1" id="KW-0808">Transferase</keyword>
<dbReference type="InterPro" id="IPR050861">
    <property type="entry name" value="Dihydroxyacetone_Kinase"/>
</dbReference>
<evidence type="ECO:0000259" key="3">
    <source>
        <dbReference type="PROSITE" id="PS51480"/>
    </source>
</evidence>
<proteinExistence type="predicted"/>
<dbReference type="InterPro" id="IPR036117">
    <property type="entry name" value="DhaL_dom_sf"/>
</dbReference>
<sequence>MKEALTVERFQEMLSYVSEKIQDNKEFLCEIDAAIGDGDHGTSMAKGFRAAEKKLESESYEDIGSVMKSVGSSLMNEIGGATGPLFSTIFLSAGKIAEDEKEANLSLLGKMFEKSLEDVKARGGARPGDKTLVDSLEPAVKALKKTGRNDLGLVEGLKIACEAAQEGMEDTKEMKPKKGRAKYLDDRAIGHQDPGATSIALVFETMSKYASKNL</sequence>
<dbReference type="GO" id="GO:0005829">
    <property type="term" value="C:cytosol"/>
    <property type="evidence" value="ECO:0007669"/>
    <property type="project" value="TreeGrafter"/>
</dbReference>